<keyword evidence="9" id="KW-0249">Electron transport</keyword>
<evidence type="ECO:0000256" key="2">
    <source>
        <dbReference type="ARBA" id="ARBA00005698"/>
    </source>
</evidence>
<keyword evidence="12 17" id="KW-0496">Mitochondrion</keyword>
<dbReference type="RefSeq" id="YP_009745942.1">
    <property type="nucleotide sequence ID" value="NC_046769.1"/>
</dbReference>
<proteinExistence type="inferred from homology"/>
<comment type="similarity">
    <text evidence="2">Belongs to the complex I subunit 6 family.</text>
</comment>
<dbReference type="GO" id="GO:0031966">
    <property type="term" value="C:mitochondrial membrane"/>
    <property type="evidence" value="ECO:0007669"/>
    <property type="project" value="UniProtKB-SubCell"/>
</dbReference>
<dbReference type="GO" id="GO:0008137">
    <property type="term" value="F:NADH dehydrogenase (ubiquinone) activity"/>
    <property type="evidence" value="ECO:0007669"/>
    <property type="project" value="UniProtKB-EC"/>
</dbReference>
<sequence length="172" mass="20483">MIQMFLNMMLIMLTALFTQLNHPLSMGFLLLIQTLMICIYTGLIHESFWFSYILFLIFLGGLLILFIYITSLASNEMFYMSMKLMLIFISLFILFMMISTLIDKIQSPTMFNQELIQFNYYNEFKETSFIINKLYNYPTNLVTLMLINYLFFTLIVIVKITNFFYGPLRNLK</sequence>
<accession>A0A6G7GC90</accession>
<feature type="transmembrane region" description="Helical" evidence="16">
    <location>
        <begin position="49"/>
        <end position="72"/>
    </location>
</feature>
<reference evidence="17" key="1">
    <citation type="submission" date="2019-07" db="EMBL/GenBank/DDBJ databases">
        <authorList>
            <person name="Miao X.-Q."/>
        </authorList>
    </citation>
    <scope>NUCLEOTIDE SEQUENCE</scope>
</reference>
<name>A0A6G7GC90_9DIPT</name>
<geneLocation type="mitochondrion" evidence="17"/>
<feature type="transmembrane region" description="Helical" evidence="16">
    <location>
        <begin position="20"/>
        <end position="43"/>
    </location>
</feature>
<evidence type="ECO:0000256" key="15">
    <source>
        <dbReference type="ARBA" id="ARBA00049551"/>
    </source>
</evidence>
<dbReference type="AlphaFoldDB" id="A0A6G7GC90"/>
<keyword evidence="7 16" id="KW-0812">Transmembrane</keyword>
<evidence type="ECO:0000256" key="1">
    <source>
        <dbReference type="ARBA" id="ARBA00004225"/>
    </source>
</evidence>
<dbReference type="PANTHER" id="PTHR11435">
    <property type="entry name" value="NADH UBIQUINONE OXIDOREDUCTASE SUBUNIT ND6"/>
    <property type="match status" value="1"/>
</dbReference>
<dbReference type="InterPro" id="IPR050269">
    <property type="entry name" value="ComplexI_Subunit6"/>
</dbReference>
<organism evidence="17">
    <name type="scientific">Trichosia lengersdorfi</name>
    <dbReference type="NCBI Taxonomy" id="1884860"/>
    <lineage>
        <taxon>Eukaryota</taxon>
        <taxon>Metazoa</taxon>
        <taxon>Ecdysozoa</taxon>
        <taxon>Arthropoda</taxon>
        <taxon>Hexapoda</taxon>
        <taxon>Insecta</taxon>
        <taxon>Pterygota</taxon>
        <taxon>Neoptera</taxon>
        <taxon>Endopterygota</taxon>
        <taxon>Diptera</taxon>
        <taxon>Nematocera</taxon>
        <taxon>Sciaroidea</taxon>
        <taxon>Sciaridae</taxon>
        <taxon>Trichosia</taxon>
    </lineage>
</organism>
<keyword evidence="6" id="KW-0679">Respiratory chain</keyword>
<dbReference type="EMBL" id="MN161589">
    <property type="protein sequence ID" value="QIH95800.1"/>
    <property type="molecule type" value="Genomic_DNA"/>
</dbReference>
<evidence type="ECO:0000313" key="17">
    <source>
        <dbReference type="EMBL" id="QIH95800.1"/>
    </source>
</evidence>
<evidence type="ECO:0000256" key="16">
    <source>
        <dbReference type="SAM" id="Phobius"/>
    </source>
</evidence>
<feature type="transmembrane region" description="Helical" evidence="16">
    <location>
        <begin position="84"/>
        <end position="102"/>
    </location>
</feature>
<evidence type="ECO:0000256" key="6">
    <source>
        <dbReference type="ARBA" id="ARBA00022660"/>
    </source>
</evidence>
<keyword evidence="8" id="KW-1278">Translocase</keyword>
<evidence type="ECO:0000256" key="14">
    <source>
        <dbReference type="ARBA" id="ARBA00031019"/>
    </source>
</evidence>
<keyword evidence="10 16" id="KW-1133">Transmembrane helix</keyword>
<evidence type="ECO:0000256" key="5">
    <source>
        <dbReference type="ARBA" id="ARBA00022448"/>
    </source>
</evidence>
<dbReference type="GeneID" id="54107560"/>
<evidence type="ECO:0000256" key="3">
    <source>
        <dbReference type="ARBA" id="ARBA00012944"/>
    </source>
</evidence>
<evidence type="ECO:0000256" key="9">
    <source>
        <dbReference type="ARBA" id="ARBA00022982"/>
    </source>
</evidence>
<comment type="subcellular location">
    <subcellularLocation>
        <location evidence="1">Mitochondrion membrane</location>
        <topology evidence="1">Multi-pass membrane protein</topology>
    </subcellularLocation>
</comment>
<evidence type="ECO:0000256" key="13">
    <source>
        <dbReference type="ARBA" id="ARBA00023136"/>
    </source>
</evidence>
<keyword evidence="5" id="KW-0813">Transport</keyword>
<dbReference type="PANTHER" id="PTHR11435:SF1">
    <property type="entry name" value="NADH-UBIQUINONE OXIDOREDUCTASE CHAIN 6"/>
    <property type="match status" value="1"/>
</dbReference>
<reference evidence="17" key="2">
    <citation type="journal article" date="2020" name="Int. J. Biol. Macromol.">
        <title>Five mitochondrial genomes of black fungus gnats (Sciaridae) and their phylogenetic implications.</title>
        <authorList>
            <person name="Miao X."/>
            <person name="Huang J."/>
            <person name="Menzel F."/>
            <person name="Wang Q."/>
            <person name="Wei Q."/>
            <person name="Lin X.-L."/>
            <person name="Wu H."/>
        </authorList>
    </citation>
    <scope>NUCLEOTIDE SEQUENCE</scope>
</reference>
<evidence type="ECO:0000256" key="8">
    <source>
        <dbReference type="ARBA" id="ARBA00022967"/>
    </source>
</evidence>
<comment type="catalytic activity">
    <reaction evidence="15">
        <text>a ubiquinone + NADH + 5 H(+)(in) = a ubiquinol + NAD(+) + 4 H(+)(out)</text>
        <dbReference type="Rhea" id="RHEA:29091"/>
        <dbReference type="Rhea" id="RHEA-COMP:9565"/>
        <dbReference type="Rhea" id="RHEA-COMP:9566"/>
        <dbReference type="ChEBI" id="CHEBI:15378"/>
        <dbReference type="ChEBI" id="CHEBI:16389"/>
        <dbReference type="ChEBI" id="CHEBI:17976"/>
        <dbReference type="ChEBI" id="CHEBI:57540"/>
        <dbReference type="ChEBI" id="CHEBI:57945"/>
        <dbReference type="EC" id="7.1.1.2"/>
    </reaction>
</comment>
<feature type="transmembrane region" description="Helical" evidence="16">
    <location>
        <begin position="141"/>
        <end position="165"/>
    </location>
</feature>
<evidence type="ECO:0000256" key="10">
    <source>
        <dbReference type="ARBA" id="ARBA00022989"/>
    </source>
</evidence>
<keyword evidence="13 16" id="KW-0472">Membrane</keyword>
<dbReference type="CTD" id="4541"/>
<evidence type="ECO:0000256" key="11">
    <source>
        <dbReference type="ARBA" id="ARBA00023027"/>
    </source>
</evidence>
<protein>
    <recommendedName>
        <fullName evidence="4">NADH-ubiquinone oxidoreductase chain 6</fullName>
        <ecNumber evidence="3">7.1.1.2</ecNumber>
    </recommendedName>
    <alternativeName>
        <fullName evidence="14">NADH dehydrogenase subunit 6</fullName>
    </alternativeName>
</protein>
<evidence type="ECO:0000256" key="12">
    <source>
        <dbReference type="ARBA" id="ARBA00023128"/>
    </source>
</evidence>
<evidence type="ECO:0000256" key="7">
    <source>
        <dbReference type="ARBA" id="ARBA00022692"/>
    </source>
</evidence>
<keyword evidence="11" id="KW-0520">NAD</keyword>
<gene>
    <name evidence="17" type="primary">ND6</name>
</gene>
<evidence type="ECO:0000256" key="4">
    <source>
        <dbReference type="ARBA" id="ARBA00021095"/>
    </source>
</evidence>
<dbReference type="EC" id="7.1.1.2" evidence="3"/>